<sequence length="284" mass="31249">MTREERERQYNREVKIVNTGTVLQVGDDIARIHGLDEVMAGELVEFEEGTIGIALNLESNNVGVILMGDGLMIQEGSSVKATGKIAQIPVSESYLGCVINALVKPIDVRGEISASESRLIESPTPAIISRHSVYEPLQTGLIAIDSMIPIGRGQRELIIGDKQTDKIAVATDTILNQQGQNVICVYVAIGQKASFVAQVVTTFQERGAMEYTIVVAGTADSPATLQYLAPYTGAALAEYFMYRERHTLIIYDDLSKQAQAYRQMSLLLRRSPGLKLIQEMFYYL</sequence>
<keyword evidence="6" id="KW-0406">Ion transport</keyword>
<feature type="domain" description="ATPase F1/V1/A1 complex alpha/beta subunit N-terminal" evidence="8">
    <location>
        <begin position="19"/>
        <end position="83"/>
    </location>
</feature>
<dbReference type="InterPro" id="IPR036121">
    <property type="entry name" value="ATPase_F1/V1/A1_a/bsu_N_sf"/>
</dbReference>
<proteinExistence type="inferred from homology"/>
<keyword evidence="10" id="KW-1185">Reference proteome</keyword>
<evidence type="ECO:0000256" key="1">
    <source>
        <dbReference type="ARBA" id="ARBA00008936"/>
    </source>
</evidence>
<dbReference type="Proteomes" id="UP001396334">
    <property type="component" value="Unassembled WGS sequence"/>
</dbReference>
<evidence type="ECO:0008006" key="11">
    <source>
        <dbReference type="Google" id="ProtNLM"/>
    </source>
</evidence>
<protein>
    <recommendedName>
        <fullName evidence="11">ATP synthase subunit alpha</fullName>
    </recommendedName>
</protein>
<dbReference type="InterPro" id="IPR000194">
    <property type="entry name" value="ATPase_F1/V1/A1_a/bsu_nucl-bd"/>
</dbReference>
<dbReference type="PANTHER" id="PTHR48082:SF2">
    <property type="entry name" value="ATP SYNTHASE SUBUNIT ALPHA, MITOCHONDRIAL"/>
    <property type="match status" value="1"/>
</dbReference>
<evidence type="ECO:0000313" key="9">
    <source>
        <dbReference type="EMBL" id="KAK8984986.1"/>
    </source>
</evidence>
<evidence type="ECO:0000259" key="8">
    <source>
        <dbReference type="Pfam" id="PF02874"/>
    </source>
</evidence>
<keyword evidence="3" id="KW-0547">Nucleotide-binding</keyword>
<evidence type="ECO:0000256" key="4">
    <source>
        <dbReference type="ARBA" id="ARBA00022781"/>
    </source>
</evidence>
<dbReference type="InterPro" id="IPR027417">
    <property type="entry name" value="P-loop_NTPase"/>
</dbReference>
<evidence type="ECO:0000259" key="7">
    <source>
        <dbReference type="Pfam" id="PF00006"/>
    </source>
</evidence>
<evidence type="ECO:0000256" key="3">
    <source>
        <dbReference type="ARBA" id="ARBA00022741"/>
    </source>
</evidence>
<evidence type="ECO:0000256" key="2">
    <source>
        <dbReference type="ARBA" id="ARBA00022448"/>
    </source>
</evidence>
<evidence type="ECO:0000313" key="10">
    <source>
        <dbReference type="Proteomes" id="UP001396334"/>
    </source>
</evidence>
<keyword evidence="2" id="KW-0813">Transport</keyword>
<dbReference type="PANTHER" id="PTHR48082">
    <property type="entry name" value="ATP SYNTHASE SUBUNIT ALPHA, MITOCHONDRIAL"/>
    <property type="match status" value="1"/>
</dbReference>
<comment type="caution">
    <text evidence="9">The sequence shown here is derived from an EMBL/GenBank/DDBJ whole genome shotgun (WGS) entry which is preliminary data.</text>
</comment>
<dbReference type="Pfam" id="PF02874">
    <property type="entry name" value="ATP-synt_ab_N"/>
    <property type="match status" value="1"/>
</dbReference>
<evidence type="ECO:0000256" key="6">
    <source>
        <dbReference type="ARBA" id="ARBA00023065"/>
    </source>
</evidence>
<dbReference type="EMBL" id="JBBPBN010000073">
    <property type="protein sequence ID" value="KAK8984986.1"/>
    <property type="molecule type" value="Genomic_DNA"/>
</dbReference>
<dbReference type="InterPro" id="IPR023366">
    <property type="entry name" value="ATP_synth_asu-like_sf"/>
</dbReference>
<dbReference type="Gene3D" id="2.40.30.20">
    <property type="match status" value="1"/>
</dbReference>
<dbReference type="SUPFAM" id="SSF52540">
    <property type="entry name" value="P-loop containing nucleoside triphosphate hydrolases"/>
    <property type="match status" value="1"/>
</dbReference>
<dbReference type="Gene3D" id="3.40.50.300">
    <property type="entry name" value="P-loop containing nucleotide triphosphate hydrolases"/>
    <property type="match status" value="1"/>
</dbReference>
<comment type="similarity">
    <text evidence="1">Belongs to the ATPase alpha/beta chains family.</text>
</comment>
<dbReference type="InterPro" id="IPR005294">
    <property type="entry name" value="ATP_synth_F1_asu"/>
</dbReference>
<reference evidence="9 10" key="1">
    <citation type="journal article" date="2024" name="G3 (Bethesda)">
        <title>Genome assembly of Hibiscus sabdariffa L. provides insights into metabolisms of medicinal natural products.</title>
        <authorList>
            <person name="Kim T."/>
        </authorList>
    </citation>
    <scope>NUCLEOTIDE SEQUENCE [LARGE SCALE GENOMIC DNA]</scope>
    <source>
        <strain evidence="9">TK-2024</strain>
        <tissue evidence="9">Old leaves</tissue>
    </source>
</reference>
<feature type="domain" description="ATPase F1/V1/A1 complex alpha/beta subunit nucleotide-binding" evidence="7">
    <location>
        <begin position="140"/>
        <end position="275"/>
    </location>
</feature>
<gene>
    <name evidence="9" type="ORF">V6N11_073136</name>
</gene>
<dbReference type="CDD" id="cd18116">
    <property type="entry name" value="ATP-synt_F1_alpha_N"/>
    <property type="match status" value="1"/>
</dbReference>
<evidence type="ECO:0000256" key="5">
    <source>
        <dbReference type="ARBA" id="ARBA00022840"/>
    </source>
</evidence>
<keyword evidence="4" id="KW-0375">Hydrogen ion transport</keyword>
<dbReference type="SUPFAM" id="SSF50615">
    <property type="entry name" value="N-terminal domain of alpha and beta subunits of F1 ATP synthase"/>
    <property type="match status" value="1"/>
</dbReference>
<organism evidence="9 10">
    <name type="scientific">Hibiscus sabdariffa</name>
    <name type="common">roselle</name>
    <dbReference type="NCBI Taxonomy" id="183260"/>
    <lineage>
        <taxon>Eukaryota</taxon>
        <taxon>Viridiplantae</taxon>
        <taxon>Streptophyta</taxon>
        <taxon>Embryophyta</taxon>
        <taxon>Tracheophyta</taxon>
        <taxon>Spermatophyta</taxon>
        <taxon>Magnoliopsida</taxon>
        <taxon>eudicotyledons</taxon>
        <taxon>Gunneridae</taxon>
        <taxon>Pentapetalae</taxon>
        <taxon>rosids</taxon>
        <taxon>malvids</taxon>
        <taxon>Malvales</taxon>
        <taxon>Malvaceae</taxon>
        <taxon>Malvoideae</taxon>
        <taxon>Hibiscus</taxon>
    </lineage>
</organism>
<dbReference type="Pfam" id="PF00006">
    <property type="entry name" value="ATP-synt_ab"/>
    <property type="match status" value="1"/>
</dbReference>
<keyword evidence="5" id="KW-0067">ATP-binding</keyword>
<dbReference type="InterPro" id="IPR004100">
    <property type="entry name" value="ATPase_F1/V1/A1_a/bsu_N"/>
</dbReference>
<accession>A0ABR2P976</accession>
<name>A0ABR2P976_9ROSI</name>